<sequence>MPIEIKENRFLFISDPNRKEASYHICDKKPSFFELLRYQYKEIHLSHISFAWRVMTDFGSFLLPNISNCPYCGIDLEKEYQARINPPPKKETKKEENTPQYFEWGC</sequence>
<accession>A0A0G0XGG8</accession>
<evidence type="ECO:0000256" key="1">
    <source>
        <dbReference type="SAM" id="MobiDB-lite"/>
    </source>
</evidence>
<comment type="caution">
    <text evidence="2">The sequence shown here is derived from an EMBL/GenBank/DDBJ whole genome shotgun (WGS) entry which is preliminary data.</text>
</comment>
<feature type="compositionally biased region" description="Basic and acidic residues" evidence="1">
    <location>
        <begin position="88"/>
        <end position="97"/>
    </location>
</feature>
<dbReference type="Proteomes" id="UP000033856">
    <property type="component" value="Unassembled WGS sequence"/>
</dbReference>
<reference evidence="2 3" key="1">
    <citation type="journal article" date="2015" name="Nature">
        <title>rRNA introns, odd ribosomes, and small enigmatic genomes across a large radiation of phyla.</title>
        <authorList>
            <person name="Brown C.T."/>
            <person name="Hug L.A."/>
            <person name="Thomas B.C."/>
            <person name="Sharon I."/>
            <person name="Castelle C.J."/>
            <person name="Singh A."/>
            <person name="Wilkins M.J."/>
            <person name="Williams K.H."/>
            <person name="Banfield J.F."/>
        </authorList>
    </citation>
    <scope>NUCLEOTIDE SEQUENCE [LARGE SCALE GENOMIC DNA]</scope>
</reference>
<organism evidence="2 3">
    <name type="scientific">Candidatus Jorgensenbacteria bacterium GW2011_GWF2_41_8</name>
    <dbReference type="NCBI Taxonomy" id="1618667"/>
    <lineage>
        <taxon>Bacteria</taxon>
        <taxon>Candidatus Joergenseniibacteriota</taxon>
    </lineage>
</organism>
<evidence type="ECO:0000313" key="2">
    <source>
        <dbReference type="EMBL" id="KKS23964.1"/>
    </source>
</evidence>
<feature type="region of interest" description="Disordered" evidence="1">
    <location>
        <begin position="85"/>
        <end position="106"/>
    </location>
</feature>
<protein>
    <submittedName>
        <fullName evidence="2">Uncharacterized protein</fullName>
    </submittedName>
</protein>
<gene>
    <name evidence="2" type="ORF">UU83_C0036G0007</name>
</gene>
<evidence type="ECO:0000313" key="3">
    <source>
        <dbReference type="Proteomes" id="UP000033856"/>
    </source>
</evidence>
<dbReference type="EMBL" id="LCCD01000036">
    <property type="protein sequence ID" value="KKS23964.1"/>
    <property type="molecule type" value="Genomic_DNA"/>
</dbReference>
<proteinExistence type="predicted"/>
<name>A0A0G0XGG8_9BACT</name>
<dbReference type="AlphaFoldDB" id="A0A0G0XGG8"/>